<keyword evidence="1" id="KW-0472">Membrane</keyword>
<dbReference type="Proteomes" id="UP000183605">
    <property type="component" value="Unassembled WGS sequence"/>
</dbReference>
<name>A0A1J5B6W1_9BACT</name>
<feature type="transmembrane region" description="Helical" evidence="1">
    <location>
        <begin position="6"/>
        <end position="22"/>
    </location>
</feature>
<organism evidence="2 3">
    <name type="scientific">Candidatus Beckwithbacteria bacterium CG2_30_44_31</name>
    <dbReference type="NCBI Taxonomy" id="1805035"/>
    <lineage>
        <taxon>Bacteria</taxon>
        <taxon>Candidatus Beckwithiibacteriota</taxon>
    </lineage>
</organism>
<accession>A0A1J5B6W1</accession>
<dbReference type="AlphaFoldDB" id="A0A1J5B6W1"/>
<proteinExistence type="predicted"/>
<keyword evidence="1" id="KW-1133">Transmembrane helix</keyword>
<evidence type="ECO:0000256" key="1">
    <source>
        <dbReference type="SAM" id="Phobius"/>
    </source>
</evidence>
<keyword evidence="1" id="KW-0812">Transmembrane</keyword>
<protein>
    <submittedName>
        <fullName evidence="2">Uncharacterized protein</fullName>
    </submittedName>
</protein>
<evidence type="ECO:0000313" key="2">
    <source>
        <dbReference type="EMBL" id="OIP03095.1"/>
    </source>
</evidence>
<dbReference type="EMBL" id="MNXQ01000048">
    <property type="protein sequence ID" value="OIP03095.1"/>
    <property type="molecule type" value="Genomic_DNA"/>
</dbReference>
<comment type="caution">
    <text evidence="2">The sequence shown here is derived from an EMBL/GenBank/DDBJ whole genome shotgun (WGS) entry which is preliminary data.</text>
</comment>
<evidence type="ECO:0000313" key="3">
    <source>
        <dbReference type="Proteomes" id="UP000183605"/>
    </source>
</evidence>
<sequence length="98" mass="11227">MIAFLQALGLISYCGLIALIFWRGEQWFGRMPNFLGPFLMLIILCTSALICGLIVFGYPVKLYLKTKKFEPPLKLILLTTTWLVFFSLTIIFVIGYNK</sequence>
<feature type="transmembrane region" description="Helical" evidence="1">
    <location>
        <begin position="76"/>
        <end position="96"/>
    </location>
</feature>
<gene>
    <name evidence="2" type="ORF">AUK18_02575</name>
</gene>
<feature type="transmembrane region" description="Helical" evidence="1">
    <location>
        <begin position="34"/>
        <end position="56"/>
    </location>
</feature>
<reference evidence="2 3" key="1">
    <citation type="journal article" date="2016" name="Environ. Microbiol.">
        <title>Genomic resolution of a cold subsurface aquifer community provides metabolic insights for novel microbes adapted to high CO concentrations.</title>
        <authorList>
            <person name="Probst A.J."/>
            <person name="Castelle C.J."/>
            <person name="Singh A."/>
            <person name="Brown C.T."/>
            <person name="Anantharaman K."/>
            <person name="Sharon I."/>
            <person name="Hug L.A."/>
            <person name="Burstein D."/>
            <person name="Emerson J.B."/>
            <person name="Thomas B.C."/>
            <person name="Banfield J.F."/>
        </authorList>
    </citation>
    <scope>NUCLEOTIDE SEQUENCE [LARGE SCALE GENOMIC DNA]</scope>
    <source>
        <strain evidence="2">CG2_30_44_31</strain>
    </source>
</reference>